<dbReference type="Gene3D" id="3.40.190.10">
    <property type="entry name" value="Periplasmic binding protein-like II"/>
    <property type="match status" value="2"/>
</dbReference>
<keyword evidence="9 11" id="KW-0408">Iron</keyword>
<evidence type="ECO:0000256" key="5">
    <source>
        <dbReference type="ARBA" id="ARBA00022679"/>
    </source>
</evidence>
<dbReference type="AlphaFoldDB" id="W9C8F9"/>
<feature type="domain" description="SsuA/THI5-like" evidence="12">
    <location>
        <begin position="43"/>
        <end position="265"/>
    </location>
</feature>
<keyword evidence="6" id="KW-0479">Metal-binding</keyword>
<gene>
    <name evidence="13" type="ORF">SBOR_7545</name>
</gene>
<evidence type="ECO:0000256" key="4">
    <source>
        <dbReference type="ARBA" id="ARBA00011738"/>
    </source>
</evidence>
<dbReference type="PANTHER" id="PTHR31528">
    <property type="entry name" value="4-AMINO-5-HYDROXYMETHYL-2-METHYLPYRIMIDINE PHOSPHATE SYNTHASE THI11-RELATED"/>
    <property type="match status" value="1"/>
</dbReference>
<protein>
    <recommendedName>
        <fullName evidence="11">4-amino-5-hydroxymethyl-2-methylpyrimidine phosphate synthase</fullName>
        <shortName evidence="11">HMP-P synthase</shortName>
        <shortName evidence="11">Hydroxymethylpyrimidine phosphate synthase</shortName>
    </recommendedName>
</protein>
<dbReference type="FunFam" id="3.40.190.10:FF:000187">
    <property type="entry name" value="4-amino-5-hydroxymethyl-2-methylpyrimidine phosphate synthase THI5"/>
    <property type="match status" value="1"/>
</dbReference>
<dbReference type="STRING" id="1432307.W9C8F9"/>
<comment type="catalytic activity">
    <reaction evidence="10">
        <text>N(6)-(pyridoxal phosphate)-L-lysyl-[4-amino-5-hydroxymethyl-2-methylpyrimidine phosphate synthase] + L-histidyl-[4-amino-5-hydroxymethyl-2-methylpyrimidine phosphate synthase] + 2 Fe(3+) + 4 H2O = L-lysyl-[4-amino-5-hydroxymethyl-2-methylpyrimidine phosphate synthase] + (2S)-2-amino-5-hydroxy-4-oxopentanoyl-[4-amino-5-hydroxymethyl-2-methylpyrimidine phosphate synthase] + 4-amino-2-methyl-5-(phosphooxymethyl)pyrimidine + 3-oxopropanoate + 2 Fe(2+) + 2 H(+)</text>
        <dbReference type="Rhea" id="RHEA:65756"/>
        <dbReference type="Rhea" id="RHEA-COMP:16892"/>
        <dbReference type="Rhea" id="RHEA-COMP:16893"/>
        <dbReference type="Rhea" id="RHEA-COMP:16894"/>
        <dbReference type="Rhea" id="RHEA-COMP:16895"/>
        <dbReference type="ChEBI" id="CHEBI:15377"/>
        <dbReference type="ChEBI" id="CHEBI:15378"/>
        <dbReference type="ChEBI" id="CHEBI:29033"/>
        <dbReference type="ChEBI" id="CHEBI:29034"/>
        <dbReference type="ChEBI" id="CHEBI:29969"/>
        <dbReference type="ChEBI" id="CHEBI:29979"/>
        <dbReference type="ChEBI" id="CHEBI:33190"/>
        <dbReference type="ChEBI" id="CHEBI:58354"/>
        <dbReference type="ChEBI" id="CHEBI:143915"/>
        <dbReference type="ChEBI" id="CHEBI:157692"/>
    </reaction>
    <physiologicalReaction direction="left-to-right" evidence="10">
        <dbReference type="Rhea" id="RHEA:65757"/>
    </physiologicalReaction>
</comment>
<dbReference type="InterPro" id="IPR027939">
    <property type="entry name" value="NMT1/THI5"/>
</dbReference>
<comment type="similarity">
    <text evidence="3 11">Belongs to the NMT1/THI5 family.</text>
</comment>
<dbReference type="OrthoDB" id="434407at2759"/>
<accession>W9C8F9</accession>
<dbReference type="Pfam" id="PF09084">
    <property type="entry name" value="NMT1"/>
    <property type="match status" value="1"/>
</dbReference>
<dbReference type="GO" id="GO:0046872">
    <property type="term" value="F:metal ion binding"/>
    <property type="evidence" value="ECO:0007669"/>
    <property type="project" value="UniProtKB-KW"/>
</dbReference>
<organism evidence="13 14">
    <name type="scientific">Sclerotinia borealis (strain F-4128)</name>
    <dbReference type="NCBI Taxonomy" id="1432307"/>
    <lineage>
        <taxon>Eukaryota</taxon>
        <taxon>Fungi</taxon>
        <taxon>Dikarya</taxon>
        <taxon>Ascomycota</taxon>
        <taxon>Pezizomycotina</taxon>
        <taxon>Leotiomycetes</taxon>
        <taxon>Helotiales</taxon>
        <taxon>Sclerotiniaceae</taxon>
        <taxon>Sclerotinia</taxon>
    </lineage>
</organism>
<dbReference type="HOGENOM" id="CLU_028871_6_3_1"/>
<evidence type="ECO:0000256" key="9">
    <source>
        <dbReference type="ARBA" id="ARBA00023004"/>
    </source>
</evidence>
<dbReference type="SUPFAM" id="SSF53850">
    <property type="entry name" value="Periplasmic binding protein-like II"/>
    <property type="match status" value="1"/>
</dbReference>
<dbReference type="PANTHER" id="PTHR31528:SF1">
    <property type="entry name" value="4-AMINO-5-HYDROXYMETHYL-2-METHYLPYRIMIDINE PHOSPHATE SYNTHASE THI11-RELATED"/>
    <property type="match status" value="1"/>
</dbReference>
<proteinExistence type="inferred from homology"/>
<dbReference type="InterPro" id="IPR015168">
    <property type="entry name" value="SsuA/THI5"/>
</dbReference>
<dbReference type="EMBL" id="AYSA01000427">
    <property type="protein sequence ID" value="ESZ92088.1"/>
    <property type="molecule type" value="Genomic_DNA"/>
</dbReference>
<dbReference type="CDD" id="cd13650">
    <property type="entry name" value="PBP2_THI5"/>
    <property type="match status" value="1"/>
</dbReference>
<evidence type="ECO:0000256" key="1">
    <source>
        <dbReference type="ARBA" id="ARBA00003469"/>
    </source>
</evidence>
<comment type="caution">
    <text evidence="13">The sequence shown here is derived from an EMBL/GenBank/DDBJ whole genome shotgun (WGS) entry which is preliminary data.</text>
</comment>
<dbReference type="Proteomes" id="UP000019487">
    <property type="component" value="Unassembled WGS sequence"/>
</dbReference>
<dbReference type="UniPathway" id="UPA00060"/>
<keyword evidence="14" id="KW-1185">Reference proteome</keyword>
<comment type="cofactor">
    <cofactor evidence="11">
        <name>Fe cation</name>
        <dbReference type="ChEBI" id="CHEBI:24875"/>
    </cofactor>
</comment>
<sequence>MFDKNRSLALSCYESSSDQGNVYLINRMSTDKITFLMNWHATPYHAPVYLAQKLGYFADEGIKVALLEPNDPSDVTEIIGSGKVDMGFKAMIHTLAAKARDFPVTSVGSLLDEPFTGVVYLKDSGITTDFRSLKGKKIGYVGEFGKIQIDELTKYYGMEPTDYEAIRCGMNVSKAIIEGSIHAGIGLENVQMVELEEWLAGQGRPRSDVQMLRIDELAELGCCCFCSILYIANDTFMAQNTEKTRKFMKAAKRATDYVLTSPAEAYKTYIDIKPEMASPVNRKIFERSYAYFSKDLKNVQRDWEKVTKYGKRLGVLSEDFSPNYTNEFLDWTLEGDSADPTGDQKRMAVLQQEVADKGGFKRLDIKVAA</sequence>
<evidence type="ECO:0000256" key="11">
    <source>
        <dbReference type="RuleBase" id="RU367015"/>
    </source>
</evidence>
<comment type="pathway">
    <text evidence="2 11">Cofactor biosynthesis; thiamine diphosphate biosynthesis.</text>
</comment>
<comment type="function">
    <text evidence="1 11">Responsible for the formation of the pyrimidine heterocycle in the thiamine biosynthesis pathway. Catalyzes the formation of hydroxymethylpyrimidine phosphate (HMP-P) from histidine and pyridoxal phosphate (PLP). The protein uses PLP and the active site histidine to form HMP-P, generating an inactive enzyme. The enzyme can only undergo a single turnover, which suggests it is a suicide enzyme.</text>
</comment>
<evidence type="ECO:0000256" key="3">
    <source>
        <dbReference type="ARBA" id="ARBA00009406"/>
    </source>
</evidence>
<evidence type="ECO:0000256" key="8">
    <source>
        <dbReference type="ARBA" id="ARBA00022977"/>
    </source>
</evidence>
<evidence type="ECO:0000256" key="7">
    <source>
        <dbReference type="ARBA" id="ARBA00022898"/>
    </source>
</evidence>
<evidence type="ECO:0000256" key="2">
    <source>
        <dbReference type="ARBA" id="ARBA00004948"/>
    </source>
</evidence>
<evidence type="ECO:0000256" key="10">
    <source>
        <dbReference type="ARBA" id="ARBA00048179"/>
    </source>
</evidence>
<keyword evidence="8 11" id="KW-0784">Thiamine biosynthesis</keyword>
<dbReference type="GO" id="GO:0009228">
    <property type="term" value="P:thiamine biosynthetic process"/>
    <property type="evidence" value="ECO:0007669"/>
    <property type="project" value="UniProtKB-UniRule"/>
</dbReference>
<evidence type="ECO:0000313" key="13">
    <source>
        <dbReference type="EMBL" id="ESZ92088.1"/>
    </source>
</evidence>
<name>W9C8F9_SCLBF</name>
<evidence type="ECO:0000259" key="12">
    <source>
        <dbReference type="Pfam" id="PF09084"/>
    </source>
</evidence>
<dbReference type="GO" id="GO:0016740">
    <property type="term" value="F:transferase activity"/>
    <property type="evidence" value="ECO:0007669"/>
    <property type="project" value="UniProtKB-KW"/>
</dbReference>
<evidence type="ECO:0000313" key="14">
    <source>
        <dbReference type="Proteomes" id="UP000019487"/>
    </source>
</evidence>
<evidence type="ECO:0000256" key="6">
    <source>
        <dbReference type="ARBA" id="ARBA00022723"/>
    </source>
</evidence>
<comment type="subunit">
    <text evidence="4 11">Homodimer.</text>
</comment>
<dbReference type="GO" id="GO:0009229">
    <property type="term" value="P:thiamine diphosphate biosynthetic process"/>
    <property type="evidence" value="ECO:0007669"/>
    <property type="project" value="UniProtKB-UniRule"/>
</dbReference>
<keyword evidence="7 11" id="KW-0663">Pyridoxal phosphate</keyword>
<reference evidence="13 14" key="1">
    <citation type="journal article" date="2014" name="Genome Announc.">
        <title>Draft genome sequence of Sclerotinia borealis, a psychrophilic plant pathogenic fungus.</title>
        <authorList>
            <person name="Mardanov A.V."/>
            <person name="Beletsky A.V."/>
            <person name="Kadnikov V.V."/>
            <person name="Ignatov A.N."/>
            <person name="Ravin N.V."/>
        </authorList>
    </citation>
    <scope>NUCLEOTIDE SEQUENCE [LARGE SCALE GENOMIC DNA]</scope>
    <source>
        <strain evidence="14">F-4157</strain>
    </source>
</reference>
<keyword evidence="5" id="KW-0808">Transferase</keyword>